<protein>
    <submittedName>
        <fullName evidence="7">Spn100A</fullName>
    </submittedName>
</protein>
<gene>
    <name evidence="7" type="ORF">Dbus_chr3Rg2356</name>
</gene>
<name>A0A0M5JD07_DROBS</name>
<dbReference type="Pfam" id="PF00079">
    <property type="entry name" value="Serpin"/>
    <property type="match status" value="2"/>
</dbReference>
<dbReference type="InterPro" id="IPR042185">
    <property type="entry name" value="Serpin_sf_2"/>
</dbReference>
<evidence type="ECO:0000313" key="8">
    <source>
        <dbReference type="Proteomes" id="UP000494163"/>
    </source>
</evidence>
<dbReference type="EMBL" id="CP012526">
    <property type="protein sequence ID" value="ALC47606.1"/>
    <property type="molecule type" value="Genomic_DNA"/>
</dbReference>
<sequence>MKTVVLLLLLPLLVSALPKLEPKKDELPLNFASEASQLIATQLLKHNKDIDANQVHSPLGVAAILAVLAEAAEGETYAEFGKVFDFPQQRSAVRAAFERILGSYQNRDAAVPLPSFQTWFYVYRNHSVREEYKQLLQRHYYVEVKDINRQDYDWSEPNTSLTLEGSALSSESTESSNGKDVIGFETLKRINVDDIEASPAAAAATDNYGEEVLNKQASKFDREVDDKQYVEKPVALAEVTEAVEKLEKPAELMPNKEEENPAEKQQNKRSDDAQMPAVEENETVQEDEKLRKQLNEPLTANEPEKVRLPLQKLENAVKSMVKEGADEIMIALESHLSEVARAYAGRSLFRQDDIASALSANSITGRQLDSKSKMLLFNGLYYRGSWAQPFYQLRDGSDEFFFMTNEDAVKTAMMHTRGQFNVAELPHLKARVLSLPYEQAKYALHIVLPNDPEGLTDVIAKLQPSDYKYAREHVQLKQLHVILPKFQVEETSRSEAMLKQLGLKRLFSRTEAQLSLLSDDEDVHVDEIVQFVNVRVDEGGSGANSLSAATMQARTPAAETTETLPVPEPEPEPAGVERFEVNHPFAYFIMDCEQQFVLASGKVYAPEFKDELPPVSIEIELEQA</sequence>
<comment type="similarity">
    <text evidence="3">Belongs to the serpin family.</text>
</comment>
<dbReference type="CDD" id="cd00172">
    <property type="entry name" value="serpin"/>
    <property type="match status" value="1"/>
</dbReference>
<proteinExistence type="inferred from homology"/>
<evidence type="ECO:0000256" key="5">
    <source>
        <dbReference type="SAM" id="SignalP"/>
    </source>
</evidence>
<dbReference type="AlphaFoldDB" id="A0A0M5JD07"/>
<dbReference type="InterPro" id="IPR000215">
    <property type="entry name" value="Serpin_fam"/>
</dbReference>
<dbReference type="OMA" id="EFFFMTN"/>
<accession>A0A0M5JD07</accession>
<feature type="chain" id="PRO_5005803702" evidence="5">
    <location>
        <begin position="17"/>
        <end position="624"/>
    </location>
</feature>
<dbReference type="SUPFAM" id="SSF56574">
    <property type="entry name" value="Serpins"/>
    <property type="match status" value="1"/>
</dbReference>
<dbReference type="PANTHER" id="PTHR11461:SF292">
    <property type="entry name" value="SERPIN 100A"/>
    <property type="match status" value="1"/>
</dbReference>
<dbReference type="STRING" id="30019.A0A0M5JD07"/>
<evidence type="ECO:0000256" key="3">
    <source>
        <dbReference type="RuleBase" id="RU000411"/>
    </source>
</evidence>
<evidence type="ECO:0000256" key="2">
    <source>
        <dbReference type="ARBA" id="ARBA00022900"/>
    </source>
</evidence>
<organism evidence="7 8">
    <name type="scientific">Drosophila busckii</name>
    <name type="common">Fruit fly</name>
    <dbReference type="NCBI Taxonomy" id="30019"/>
    <lineage>
        <taxon>Eukaryota</taxon>
        <taxon>Metazoa</taxon>
        <taxon>Ecdysozoa</taxon>
        <taxon>Arthropoda</taxon>
        <taxon>Hexapoda</taxon>
        <taxon>Insecta</taxon>
        <taxon>Pterygota</taxon>
        <taxon>Neoptera</taxon>
        <taxon>Endopterygota</taxon>
        <taxon>Diptera</taxon>
        <taxon>Brachycera</taxon>
        <taxon>Muscomorpha</taxon>
        <taxon>Ephydroidea</taxon>
        <taxon>Drosophilidae</taxon>
        <taxon>Drosophila</taxon>
    </lineage>
</organism>
<dbReference type="GO" id="GO:0004867">
    <property type="term" value="F:serine-type endopeptidase inhibitor activity"/>
    <property type="evidence" value="ECO:0007669"/>
    <property type="project" value="UniProtKB-KW"/>
</dbReference>
<evidence type="ECO:0000313" key="7">
    <source>
        <dbReference type="EMBL" id="ALC47606.1"/>
    </source>
</evidence>
<dbReference type="InterPro" id="IPR023796">
    <property type="entry name" value="Serpin_dom"/>
</dbReference>
<keyword evidence="1" id="KW-0646">Protease inhibitor</keyword>
<keyword evidence="2" id="KW-0722">Serine protease inhibitor</keyword>
<feature type="domain" description="Serpin" evidence="6">
    <location>
        <begin position="41"/>
        <end position="606"/>
    </location>
</feature>
<dbReference type="OrthoDB" id="10063692at2759"/>
<keyword evidence="8" id="KW-1185">Reference proteome</keyword>
<dbReference type="Gene3D" id="2.30.39.10">
    <property type="entry name" value="Alpha-1-antitrypsin, domain 1"/>
    <property type="match status" value="1"/>
</dbReference>
<dbReference type="InterPro" id="IPR036186">
    <property type="entry name" value="Serpin_sf"/>
</dbReference>
<evidence type="ECO:0000259" key="6">
    <source>
        <dbReference type="SMART" id="SM00093"/>
    </source>
</evidence>
<dbReference type="InterPro" id="IPR042178">
    <property type="entry name" value="Serpin_sf_1"/>
</dbReference>
<keyword evidence="5" id="KW-0732">Signal</keyword>
<dbReference type="SMART" id="SM00093">
    <property type="entry name" value="SERPIN"/>
    <property type="match status" value="1"/>
</dbReference>
<feature type="compositionally biased region" description="Basic and acidic residues" evidence="4">
    <location>
        <begin position="246"/>
        <end position="272"/>
    </location>
</feature>
<dbReference type="Proteomes" id="UP000494163">
    <property type="component" value="Chromosome 3R"/>
</dbReference>
<dbReference type="PANTHER" id="PTHR11461">
    <property type="entry name" value="SERINE PROTEASE INHIBITOR, SERPIN"/>
    <property type="match status" value="1"/>
</dbReference>
<feature type="region of interest" description="Disordered" evidence="4">
    <location>
        <begin position="246"/>
        <end position="289"/>
    </location>
</feature>
<evidence type="ECO:0000256" key="4">
    <source>
        <dbReference type="SAM" id="MobiDB-lite"/>
    </source>
</evidence>
<reference evidence="7 8" key="1">
    <citation type="submission" date="2015-08" db="EMBL/GenBank/DDBJ databases">
        <title>Ancestral chromatin configuration constrains chromatin evolution on differentiating sex chromosomes in Drosophila.</title>
        <authorList>
            <person name="Zhou Q."/>
            <person name="Bachtrog D."/>
        </authorList>
    </citation>
    <scope>NUCLEOTIDE SEQUENCE [LARGE SCALE GENOMIC DNA]</scope>
    <source>
        <tissue evidence="7">Whole larvae</tissue>
    </source>
</reference>
<feature type="signal peptide" evidence="5">
    <location>
        <begin position="1"/>
        <end position="16"/>
    </location>
</feature>
<dbReference type="Gene3D" id="3.30.497.10">
    <property type="entry name" value="Antithrombin, subunit I, domain 2"/>
    <property type="match status" value="2"/>
</dbReference>
<dbReference type="GO" id="GO:0005615">
    <property type="term" value="C:extracellular space"/>
    <property type="evidence" value="ECO:0007669"/>
    <property type="project" value="InterPro"/>
</dbReference>
<evidence type="ECO:0000256" key="1">
    <source>
        <dbReference type="ARBA" id="ARBA00022690"/>
    </source>
</evidence>